<dbReference type="GO" id="GO:0032196">
    <property type="term" value="P:transposition"/>
    <property type="evidence" value="ECO:0007669"/>
    <property type="project" value="UniProtKB-KW"/>
</dbReference>
<dbReference type="AlphaFoldDB" id="A0A9Q3FSM2"/>
<dbReference type="Pfam" id="PF00665">
    <property type="entry name" value="rve"/>
    <property type="match status" value="1"/>
</dbReference>
<evidence type="ECO:0000256" key="8">
    <source>
        <dbReference type="ARBA" id="ARBA00022884"/>
    </source>
</evidence>
<dbReference type="PANTHER" id="PTHR42648">
    <property type="entry name" value="TRANSPOSASE, PUTATIVE-RELATED"/>
    <property type="match status" value="1"/>
</dbReference>
<proteinExistence type="predicted"/>
<evidence type="ECO:0000313" key="16">
    <source>
        <dbReference type="EMBL" id="MBW0545925.1"/>
    </source>
</evidence>
<feature type="domain" description="Integrase catalytic" evidence="15">
    <location>
        <begin position="1"/>
        <end position="157"/>
    </location>
</feature>
<evidence type="ECO:0000256" key="1">
    <source>
        <dbReference type="ARBA" id="ARBA00022578"/>
    </source>
</evidence>
<keyword evidence="6" id="KW-0378">Hydrolase</keyword>
<dbReference type="InterPro" id="IPR036397">
    <property type="entry name" value="RNaseH_sf"/>
</dbReference>
<dbReference type="GO" id="GO:0003887">
    <property type="term" value="F:DNA-directed DNA polymerase activity"/>
    <property type="evidence" value="ECO:0007669"/>
    <property type="project" value="UniProtKB-KW"/>
</dbReference>
<keyword evidence="7" id="KW-0460">Magnesium</keyword>
<dbReference type="PANTHER" id="PTHR42648:SF11">
    <property type="entry name" value="TRANSPOSON TY4-P GAG-POL POLYPROTEIN"/>
    <property type="match status" value="1"/>
</dbReference>
<sequence length="264" mass="30095">MDLFGPVETPSNLGSKYCLRVMDGFSHFVWTLFLKSKSKVSFLLQELFAHIENQSHAKITNVVSNNGREFKNEELNNLFQAKGITHLTTAPYTPQQNPFAEQGNRTTVTKARCLLKDSGLGGSYWAEAVRTATYLENITPKKSLDHSTPFNQWFERTPTYHHLQPFGCLCYYLNNLIRGKFSDQGSEGIFLGYKEGHRAYQILDRQTGNVKITHQVKFIPNVFPGKLSNPTDMEADPLRLSTDLNQTLTTKHEKKIPHKELTLK</sequence>
<dbReference type="GO" id="GO:0005634">
    <property type="term" value="C:nucleus"/>
    <property type="evidence" value="ECO:0007669"/>
    <property type="project" value="UniProtKB-ARBA"/>
</dbReference>
<dbReference type="Proteomes" id="UP000765509">
    <property type="component" value="Unassembled WGS sequence"/>
</dbReference>
<evidence type="ECO:0000256" key="12">
    <source>
        <dbReference type="ARBA" id="ARBA00023172"/>
    </source>
</evidence>
<evidence type="ECO:0000256" key="9">
    <source>
        <dbReference type="ARBA" id="ARBA00022908"/>
    </source>
</evidence>
<keyword evidence="5" id="KW-0255">Endonuclease</keyword>
<name>A0A9Q3FSM2_9BASI</name>
<comment type="catalytic activity">
    <reaction evidence="14">
        <text>DNA(n) + a 2'-deoxyribonucleoside 5'-triphosphate = DNA(n+1) + diphosphate</text>
        <dbReference type="Rhea" id="RHEA:22508"/>
        <dbReference type="Rhea" id="RHEA-COMP:17339"/>
        <dbReference type="Rhea" id="RHEA-COMP:17340"/>
        <dbReference type="ChEBI" id="CHEBI:33019"/>
        <dbReference type="ChEBI" id="CHEBI:61560"/>
        <dbReference type="ChEBI" id="CHEBI:173112"/>
        <dbReference type="EC" id="2.7.7.7"/>
    </reaction>
</comment>
<keyword evidence="10" id="KW-0695">RNA-directed DNA polymerase</keyword>
<dbReference type="GO" id="GO:0004519">
    <property type="term" value="F:endonuclease activity"/>
    <property type="evidence" value="ECO:0007669"/>
    <property type="project" value="UniProtKB-KW"/>
</dbReference>
<keyword evidence="17" id="KW-1185">Reference proteome</keyword>
<evidence type="ECO:0000256" key="13">
    <source>
        <dbReference type="ARBA" id="ARBA00048173"/>
    </source>
</evidence>
<keyword evidence="11" id="KW-0808">Transferase</keyword>
<dbReference type="Gene3D" id="3.30.420.10">
    <property type="entry name" value="Ribonuclease H-like superfamily/Ribonuclease H"/>
    <property type="match status" value="1"/>
</dbReference>
<dbReference type="InterPro" id="IPR057670">
    <property type="entry name" value="SH3_retrovirus"/>
</dbReference>
<evidence type="ECO:0000259" key="15">
    <source>
        <dbReference type="PROSITE" id="PS50994"/>
    </source>
</evidence>
<keyword evidence="1" id="KW-0815">Transposition</keyword>
<evidence type="ECO:0000256" key="6">
    <source>
        <dbReference type="ARBA" id="ARBA00022801"/>
    </source>
</evidence>
<evidence type="ECO:0000256" key="11">
    <source>
        <dbReference type="ARBA" id="ARBA00022932"/>
    </source>
</evidence>
<comment type="caution">
    <text evidence="16">The sequence shown here is derived from an EMBL/GenBank/DDBJ whole genome shotgun (WGS) entry which is preliminary data.</text>
</comment>
<evidence type="ECO:0000256" key="2">
    <source>
        <dbReference type="ARBA" id="ARBA00022695"/>
    </source>
</evidence>
<evidence type="ECO:0000256" key="14">
    <source>
        <dbReference type="ARBA" id="ARBA00049244"/>
    </source>
</evidence>
<protein>
    <recommendedName>
        <fullName evidence="15">Integrase catalytic domain-containing protein</fullName>
    </recommendedName>
</protein>
<dbReference type="EMBL" id="AVOT02050883">
    <property type="protein sequence ID" value="MBW0545925.1"/>
    <property type="molecule type" value="Genomic_DNA"/>
</dbReference>
<evidence type="ECO:0000256" key="5">
    <source>
        <dbReference type="ARBA" id="ARBA00022759"/>
    </source>
</evidence>
<keyword evidence="2" id="KW-0548">Nucleotidyltransferase</keyword>
<evidence type="ECO:0000256" key="3">
    <source>
        <dbReference type="ARBA" id="ARBA00022722"/>
    </source>
</evidence>
<dbReference type="GO" id="GO:0016787">
    <property type="term" value="F:hydrolase activity"/>
    <property type="evidence" value="ECO:0007669"/>
    <property type="project" value="UniProtKB-KW"/>
</dbReference>
<keyword evidence="4" id="KW-0479">Metal-binding</keyword>
<dbReference type="InterPro" id="IPR001584">
    <property type="entry name" value="Integrase_cat-core"/>
</dbReference>
<keyword evidence="12" id="KW-0233">DNA recombination</keyword>
<evidence type="ECO:0000313" key="17">
    <source>
        <dbReference type="Proteomes" id="UP000765509"/>
    </source>
</evidence>
<dbReference type="OrthoDB" id="7691805at2759"/>
<keyword evidence="9" id="KW-0229">DNA integration</keyword>
<dbReference type="InterPro" id="IPR039537">
    <property type="entry name" value="Retrotran_Ty1/copia-like"/>
</dbReference>
<keyword evidence="3" id="KW-0540">Nuclease</keyword>
<dbReference type="GO" id="GO:0003964">
    <property type="term" value="F:RNA-directed DNA polymerase activity"/>
    <property type="evidence" value="ECO:0007669"/>
    <property type="project" value="UniProtKB-KW"/>
</dbReference>
<reference evidence="16" key="1">
    <citation type="submission" date="2021-03" db="EMBL/GenBank/DDBJ databases">
        <title>Draft genome sequence of rust myrtle Austropuccinia psidii MF-1, a brazilian biotype.</title>
        <authorList>
            <person name="Quecine M.C."/>
            <person name="Pachon D.M.R."/>
            <person name="Bonatelli M.L."/>
            <person name="Correr F.H."/>
            <person name="Franceschini L.M."/>
            <person name="Leite T.F."/>
            <person name="Margarido G.R.A."/>
            <person name="Almeida C.A."/>
            <person name="Ferrarezi J.A."/>
            <person name="Labate C.A."/>
        </authorList>
    </citation>
    <scope>NUCLEOTIDE SEQUENCE</scope>
    <source>
        <strain evidence="16">MF-1</strain>
    </source>
</reference>
<evidence type="ECO:0000256" key="7">
    <source>
        <dbReference type="ARBA" id="ARBA00022842"/>
    </source>
</evidence>
<accession>A0A9Q3FSM2</accession>
<organism evidence="16 17">
    <name type="scientific">Austropuccinia psidii MF-1</name>
    <dbReference type="NCBI Taxonomy" id="1389203"/>
    <lineage>
        <taxon>Eukaryota</taxon>
        <taxon>Fungi</taxon>
        <taxon>Dikarya</taxon>
        <taxon>Basidiomycota</taxon>
        <taxon>Pucciniomycotina</taxon>
        <taxon>Pucciniomycetes</taxon>
        <taxon>Pucciniales</taxon>
        <taxon>Sphaerophragmiaceae</taxon>
        <taxon>Austropuccinia</taxon>
    </lineage>
</organism>
<dbReference type="GO" id="GO:0046872">
    <property type="term" value="F:metal ion binding"/>
    <property type="evidence" value="ECO:0007669"/>
    <property type="project" value="UniProtKB-KW"/>
</dbReference>
<comment type="catalytic activity">
    <reaction evidence="13">
        <text>DNA(n) + a 2'-deoxyribonucleoside 5'-triphosphate = DNA(n+1) + diphosphate</text>
        <dbReference type="Rhea" id="RHEA:22508"/>
        <dbReference type="Rhea" id="RHEA-COMP:17339"/>
        <dbReference type="Rhea" id="RHEA-COMP:17340"/>
        <dbReference type="ChEBI" id="CHEBI:33019"/>
        <dbReference type="ChEBI" id="CHEBI:61560"/>
        <dbReference type="ChEBI" id="CHEBI:173112"/>
        <dbReference type="EC" id="2.7.7.49"/>
    </reaction>
</comment>
<dbReference type="PROSITE" id="PS50994">
    <property type="entry name" value="INTEGRASE"/>
    <property type="match status" value="1"/>
</dbReference>
<gene>
    <name evidence="16" type="ORF">O181_085640</name>
</gene>
<dbReference type="GO" id="GO:0003723">
    <property type="term" value="F:RNA binding"/>
    <property type="evidence" value="ECO:0007669"/>
    <property type="project" value="UniProtKB-KW"/>
</dbReference>
<keyword evidence="11" id="KW-0239">DNA-directed DNA polymerase</keyword>
<keyword evidence="8" id="KW-0694">RNA-binding</keyword>
<dbReference type="GO" id="GO:0006310">
    <property type="term" value="P:DNA recombination"/>
    <property type="evidence" value="ECO:0007669"/>
    <property type="project" value="UniProtKB-KW"/>
</dbReference>
<evidence type="ECO:0000256" key="4">
    <source>
        <dbReference type="ARBA" id="ARBA00022723"/>
    </source>
</evidence>
<dbReference type="SUPFAM" id="SSF53098">
    <property type="entry name" value="Ribonuclease H-like"/>
    <property type="match status" value="1"/>
</dbReference>
<dbReference type="Pfam" id="PF25597">
    <property type="entry name" value="SH3_retrovirus"/>
    <property type="match status" value="1"/>
</dbReference>
<dbReference type="InterPro" id="IPR012337">
    <property type="entry name" value="RNaseH-like_sf"/>
</dbReference>
<dbReference type="GO" id="GO:0015074">
    <property type="term" value="P:DNA integration"/>
    <property type="evidence" value="ECO:0007669"/>
    <property type="project" value="UniProtKB-KW"/>
</dbReference>
<evidence type="ECO:0000256" key="10">
    <source>
        <dbReference type="ARBA" id="ARBA00022918"/>
    </source>
</evidence>